<organism evidence="7 8">
    <name type="scientific">Planoprotostelium fungivorum</name>
    <dbReference type="NCBI Taxonomy" id="1890364"/>
    <lineage>
        <taxon>Eukaryota</taxon>
        <taxon>Amoebozoa</taxon>
        <taxon>Evosea</taxon>
        <taxon>Variosea</taxon>
        <taxon>Cavosteliida</taxon>
        <taxon>Cavosteliaceae</taxon>
        <taxon>Planoprotostelium</taxon>
    </lineage>
</organism>
<evidence type="ECO:0000256" key="4">
    <source>
        <dbReference type="ARBA" id="ARBA00041448"/>
    </source>
</evidence>
<proteinExistence type="predicted"/>
<feature type="compositionally biased region" description="Polar residues" evidence="6">
    <location>
        <begin position="498"/>
        <end position="508"/>
    </location>
</feature>
<keyword evidence="1" id="KW-0436">Ligase</keyword>
<evidence type="ECO:0000313" key="8">
    <source>
        <dbReference type="Proteomes" id="UP000241769"/>
    </source>
</evidence>
<accession>A0A2P6N7T0</accession>
<dbReference type="GO" id="GO:0015631">
    <property type="term" value="F:tubulin binding"/>
    <property type="evidence" value="ECO:0007669"/>
    <property type="project" value="TreeGrafter"/>
</dbReference>
<dbReference type="STRING" id="1890364.A0A2P6N7T0"/>
<feature type="region of interest" description="Disordered" evidence="6">
    <location>
        <begin position="482"/>
        <end position="508"/>
    </location>
</feature>
<dbReference type="EMBL" id="MDYQ01000164">
    <property type="protein sequence ID" value="PRP80001.1"/>
    <property type="molecule type" value="Genomic_DNA"/>
</dbReference>
<dbReference type="Gene3D" id="3.30.470.20">
    <property type="entry name" value="ATP-grasp fold, B domain"/>
    <property type="match status" value="1"/>
</dbReference>
<gene>
    <name evidence="7" type="ORF">PROFUN_12288</name>
</gene>
<comment type="caution">
    <text evidence="7">The sequence shown here is derived from an EMBL/GenBank/DDBJ whole genome shotgun (WGS) entry which is preliminary data.</text>
</comment>
<dbReference type="AlphaFoldDB" id="A0A2P6N7T0"/>
<dbReference type="PANTHER" id="PTHR12241:SF145">
    <property type="entry name" value="TUBULIN POLYGLUTAMYLASE TTLL5"/>
    <property type="match status" value="1"/>
</dbReference>
<protein>
    <recommendedName>
        <fullName evidence="4">Tubulin--tyrosine ligase-like protein 5</fullName>
    </recommendedName>
</protein>
<evidence type="ECO:0000256" key="1">
    <source>
        <dbReference type="ARBA" id="ARBA00022598"/>
    </source>
</evidence>
<sequence length="508" mass="58999">MVEEKEGQITKESDMSQAVAAQTLRKIRFSGLPLTELIPLAENRLPTFRPVIPHLGYRLTSSKCKLFGHLLRWHERRGYKGSQMNRKRIGMSCGVEMSEGHPKTQIITAMKPYQRINHWPRTSSLTRKDVIWNNYMVMRADHKEEYNFMPETYVFPREYNKFLAEVPADSESLWISKPINLSRGRGIHVFKRKGYKAEIDGPTVISKYVDNPYLINGFKFDMRIYVVLTSINPLRLYVYNQGLGRFSTERWRRYDANPEGINNNFIHLTNYSVNKENEKFVRSDLAERSGEDASKWLLTDVHKHMAKKGINVDELKESINDLIIKTILTAEAHINIGAQMLIPYRRNCFEMFGFDVLLDEKLNPWLMEVNLSPSMSCDAPIDLNLKSMVISDILNMVQVYNLPGDTQDAQSKRAWRVLSDQGLITKETVQTLLKDMQDEEEGKGEFTRIYPRADSGKYDKYFEQHRPFNHLMIRHLNGEDILTNHGGQEKTVPLKPSQPDSTLFDQHF</sequence>
<evidence type="ECO:0000256" key="3">
    <source>
        <dbReference type="ARBA" id="ARBA00022840"/>
    </source>
</evidence>
<evidence type="ECO:0000313" key="7">
    <source>
        <dbReference type="EMBL" id="PRP80001.1"/>
    </source>
</evidence>
<dbReference type="PANTHER" id="PTHR12241">
    <property type="entry name" value="TUBULIN POLYGLUTAMYLASE"/>
    <property type="match status" value="1"/>
</dbReference>
<dbReference type="FunCoup" id="A0A2P6N7T0">
    <property type="interactions" value="2"/>
</dbReference>
<dbReference type="Proteomes" id="UP000241769">
    <property type="component" value="Unassembled WGS sequence"/>
</dbReference>
<name>A0A2P6N7T0_9EUKA</name>
<keyword evidence="2" id="KW-0547">Nucleotide-binding</keyword>
<dbReference type="GO" id="GO:0005524">
    <property type="term" value="F:ATP binding"/>
    <property type="evidence" value="ECO:0007669"/>
    <property type="project" value="UniProtKB-KW"/>
</dbReference>
<dbReference type="InterPro" id="IPR004344">
    <property type="entry name" value="TTL/TTLL_fam"/>
</dbReference>
<dbReference type="GO" id="GO:0000226">
    <property type="term" value="P:microtubule cytoskeleton organization"/>
    <property type="evidence" value="ECO:0007669"/>
    <property type="project" value="TreeGrafter"/>
</dbReference>
<comment type="catalytic activity">
    <reaction evidence="5">
        <text>L-glutamyl-[protein] + L-glutamate + ATP = gamma-L-glutamyl-L-glutamyl-[protein] + ADP + phosphate + H(+)</text>
        <dbReference type="Rhea" id="RHEA:60144"/>
        <dbReference type="Rhea" id="RHEA-COMP:10208"/>
        <dbReference type="Rhea" id="RHEA-COMP:15517"/>
        <dbReference type="ChEBI" id="CHEBI:15378"/>
        <dbReference type="ChEBI" id="CHEBI:29973"/>
        <dbReference type="ChEBI" id="CHEBI:29985"/>
        <dbReference type="ChEBI" id="CHEBI:30616"/>
        <dbReference type="ChEBI" id="CHEBI:43474"/>
        <dbReference type="ChEBI" id="CHEBI:143622"/>
        <dbReference type="ChEBI" id="CHEBI:456216"/>
    </reaction>
    <physiologicalReaction direction="left-to-right" evidence="5">
        <dbReference type="Rhea" id="RHEA:60145"/>
    </physiologicalReaction>
</comment>
<dbReference type="SUPFAM" id="SSF56059">
    <property type="entry name" value="Glutathione synthetase ATP-binding domain-like"/>
    <property type="match status" value="1"/>
</dbReference>
<reference evidence="7 8" key="1">
    <citation type="journal article" date="2018" name="Genome Biol. Evol.">
        <title>Multiple Roots of Fruiting Body Formation in Amoebozoa.</title>
        <authorList>
            <person name="Hillmann F."/>
            <person name="Forbes G."/>
            <person name="Novohradska S."/>
            <person name="Ferling I."/>
            <person name="Riege K."/>
            <person name="Groth M."/>
            <person name="Westermann M."/>
            <person name="Marz M."/>
            <person name="Spaller T."/>
            <person name="Winckler T."/>
            <person name="Schaap P."/>
            <person name="Glockner G."/>
        </authorList>
    </citation>
    <scope>NUCLEOTIDE SEQUENCE [LARGE SCALE GENOMIC DNA]</scope>
    <source>
        <strain evidence="7 8">Jena</strain>
    </source>
</reference>
<dbReference type="PROSITE" id="PS51221">
    <property type="entry name" value="TTL"/>
    <property type="match status" value="1"/>
</dbReference>
<evidence type="ECO:0000256" key="5">
    <source>
        <dbReference type="ARBA" id="ARBA00049274"/>
    </source>
</evidence>
<evidence type="ECO:0000256" key="6">
    <source>
        <dbReference type="SAM" id="MobiDB-lite"/>
    </source>
</evidence>
<keyword evidence="3" id="KW-0067">ATP-binding</keyword>
<dbReference type="OrthoDB" id="17921at2759"/>
<keyword evidence="8" id="KW-1185">Reference proteome</keyword>
<dbReference type="Pfam" id="PF03133">
    <property type="entry name" value="TTL"/>
    <property type="match status" value="1"/>
</dbReference>
<dbReference type="GO" id="GO:0070740">
    <property type="term" value="F:tubulin-glutamic acid ligase activity"/>
    <property type="evidence" value="ECO:0007669"/>
    <property type="project" value="TreeGrafter"/>
</dbReference>
<dbReference type="GO" id="GO:0036064">
    <property type="term" value="C:ciliary basal body"/>
    <property type="evidence" value="ECO:0007669"/>
    <property type="project" value="TreeGrafter"/>
</dbReference>
<dbReference type="InParanoid" id="A0A2P6N7T0"/>
<evidence type="ECO:0000256" key="2">
    <source>
        <dbReference type="ARBA" id="ARBA00022741"/>
    </source>
</evidence>